<feature type="compositionally biased region" description="Acidic residues" evidence="2">
    <location>
        <begin position="256"/>
        <end position="267"/>
    </location>
</feature>
<keyword evidence="1" id="KW-0067">ATP-binding</keyword>
<accession>X6MFM6</accession>
<dbReference type="PROSITE" id="PS00107">
    <property type="entry name" value="PROTEIN_KINASE_ATP"/>
    <property type="match status" value="1"/>
</dbReference>
<evidence type="ECO:0000259" key="3">
    <source>
        <dbReference type="PROSITE" id="PS50042"/>
    </source>
</evidence>
<evidence type="ECO:0000313" key="5">
    <source>
        <dbReference type="Proteomes" id="UP000023152"/>
    </source>
</evidence>
<dbReference type="Proteomes" id="UP000023152">
    <property type="component" value="Unassembled WGS sequence"/>
</dbReference>
<dbReference type="Gene3D" id="2.60.120.10">
    <property type="entry name" value="Jelly Rolls"/>
    <property type="match status" value="3"/>
</dbReference>
<dbReference type="GO" id="GO:0005829">
    <property type="term" value="C:cytosol"/>
    <property type="evidence" value="ECO:0007669"/>
    <property type="project" value="TreeGrafter"/>
</dbReference>
<dbReference type="InterPro" id="IPR014710">
    <property type="entry name" value="RmlC-like_jellyroll"/>
</dbReference>
<dbReference type="InterPro" id="IPR050503">
    <property type="entry name" value="cAMP-dep_PK_reg_su-like"/>
</dbReference>
<dbReference type="SMART" id="SM00100">
    <property type="entry name" value="cNMP"/>
    <property type="match status" value="2"/>
</dbReference>
<feature type="region of interest" description="Disordered" evidence="2">
    <location>
        <begin position="256"/>
        <end position="277"/>
    </location>
</feature>
<dbReference type="InterPro" id="IPR018490">
    <property type="entry name" value="cNMP-bd_dom_sf"/>
</dbReference>
<dbReference type="EMBL" id="ASPP01021054">
    <property type="protein sequence ID" value="ETO12813.1"/>
    <property type="molecule type" value="Genomic_DNA"/>
</dbReference>
<gene>
    <name evidence="4" type="ORF">RFI_24563</name>
</gene>
<dbReference type="PANTHER" id="PTHR11635:SF152">
    <property type="entry name" value="CAMP-DEPENDENT PROTEIN KINASE TYPE I REGULATORY SUBUNIT-RELATED"/>
    <property type="match status" value="1"/>
</dbReference>
<dbReference type="InterPro" id="IPR000595">
    <property type="entry name" value="cNMP-bd_dom"/>
</dbReference>
<dbReference type="CDD" id="cd00038">
    <property type="entry name" value="CAP_ED"/>
    <property type="match status" value="2"/>
</dbReference>
<keyword evidence="1" id="KW-0547">Nucleotide-binding</keyword>
<evidence type="ECO:0000256" key="1">
    <source>
        <dbReference type="PROSITE-ProRule" id="PRU10141"/>
    </source>
</evidence>
<dbReference type="SUPFAM" id="SSF56112">
    <property type="entry name" value="Protein kinase-like (PK-like)"/>
    <property type="match status" value="1"/>
</dbReference>
<name>X6MFM6_RETFI</name>
<feature type="domain" description="Cyclic nucleotide-binding" evidence="3">
    <location>
        <begin position="298"/>
        <end position="355"/>
    </location>
</feature>
<protein>
    <recommendedName>
        <fullName evidence="3">Cyclic nucleotide-binding domain-containing protein</fullName>
    </recommendedName>
</protein>
<dbReference type="PROSITE" id="PS50042">
    <property type="entry name" value="CNMP_BINDING_3"/>
    <property type="match status" value="3"/>
</dbReference>
<dbReference type="GO" id="GO:0004862">
    <property type="term" value="F:cAMP-dependent protein kinase inhibitor activity"/>
    <property type="evidence" value="ECO:0007669"/>
    <property type="project" value="TreeGrafter"/>
</dbReference>
<dbReference type="InterPro" id="IPR017441">
    <property type="entry name" value="Protein_kinase_ATP_BS"/>
</dbReference>
<reference evidence="4 5" key="1">
    <citation type="journal article" date="2013" name="Curr. Biol.">
        <title>The Genome of the Foraminiferan Reticulomyxa filosa.</title>
        <authorList>
            <person name="Glockner G."/>
            <person name="Hulsmann N."/>
            <person name="Schleicher M."/>
            <person name="Noegel A.A."/>
            <person name="Eichinger L."/>
            <person name="Gallinger C."/>
            <person name="Pawlowski J."/>
            <person name="Sierra R."/>
            <person name="Euteneuer U."/>
            <person name="Pillet L."/>
            <person name="Moustafa A."/>
            <person name="Platzer M."/>
            <person name="Groth M."/>
            <person name="Szafranski K."/>
            <person name="Schliwa M."/>
        </authorList>
    </citation>
    <scope>NUCLEOTIDE SEQUENCE [LARGE SCALE GENOMIC DNA]</scope>
</reference>
<dbReference type="SUPFAM" id="SSF51206">
    <property type="entry name" value="cAMP-binding domain-like"/>
    <property type="match status" value="2"/>
</dbReference>
<sequence>MAWNNHSIRDNKSCLSYFFKLFSKTLFQTSLKKNFCKANEKNYETSPQPLNGELFFTFFLKATLCKATNALFHIFRAAHLLLRERVSKEEKKKTIGIMGACQFAVPQETTATKSQQSYQLKNSDETVHKIFEKIKDIPILRICTEVQIKKIAEKLKFREFNVGDILMKQGDDGKEFFLIQSGHCEVFVNGKKVSELREKDYCGEQALLASNCIRTATVKATQPTQCWIMNKKDFQDIVRNTDIQFINRRTANIALSEDEDESEEDSGPSELRRTRTIDEQLTSETTRWLLQCMKKNLLFDGLNEETILKIISTMKYKVAKSDEVIIEQGDTTAKQLYVIASGTFEILKNGEKVGEARKKRLPKSMGYTFCSVTNLRSTHSVADNSKTQKKLNFCAKCQFCHLYRKERLLCLRGLWKQFCGCLHFFNNNNKGTYTYEQKKKRLNSNPVLRFFDKMMKETNGYATRGENEVKHFVLSEGEWFGELALQFNQPRTATIQASTKVVCLVANSKDFNALFGSLEQVMSKQLEEYQKNQQSDKKFRTEYITQRTLKDLQKGPVIGRGKYGSVQFVKDNQSNTVYALKAIKVLFRLQKKKKKKN</sequence>
<evidence type="ECO:0000256" key="2">
    <source>
        <dbReference type="SAM" id="MobiDB-lite"/>
    </source>
</evidence>
<dbReference type="Gene3D" id="3.30.200.20">
    <property type="entry name" value="Phosphorylase Kinase, domain 1"/>
    <property type="match status" value="1"/>
</dbReference>
<comment type="caution">
    <text evidence="4">The sequence shown here is derived from an EMBL/GenBank/DDBJ whole genome shotgun (WGS) entry which is preliminary data.</text>
</comment>
<dbReference type="PRINTS" id="PR00103">
    <property type="entry name" value="CAMPKINASE"/>
</dbReference>
<feature type="domain" description="Cyclic nucleotide-binding" evidence="3">
    <location>
        <begin position="139"/>
        <end position="238"/>
    </location>
</feature>
<feature type="domain" description="Cyclic nucleotide-binding" evidence="3">
    <location>
        <begin position="474"/>
        <end position="532"/>
    </location>
</feature>
<evidence type="ECO:0000313" key="4">
    <source>
        <dbReference type="EMBL" id="ETO12813.1"/>
    </source>
</evidence>
<dbReference type="InterPro" id="IPR011009">
    <property type="entry name" value="Kinase-like_dom_sf"/>
</dbReference>
<dbReference type="GO" id="GO:0005524">
    <property type="term" value="F:ATP binding"/>
    <property type="evidence" value="ECO:0007669"/>
    <property type="project" value="UniProtKB-UniRule"/>
</dbReference>
<dbReference type="PROSITE" id="PS00889">
    <property type="entry name" value="CNMP_BINDING_2"/>
    <property type="match status" value="1"/>
</dbReference>
<dbReference type="AlphaFoldDB" id="X6MFM6"/>
<dbReference type="InterPro" id="IPR018488">
    <property type="entry name" value="cNMP-bd_CS"/>
</dbReference>
<feature type="binding site" evidence="1">
    <location>
        <position position="581"/>
    </location>
    <ligand>
        <name>ATP</name>
        <dbReference type="ChEBI" id="CHEBI:30616"/>
    </ligand>
</feature>
<organism evidence="4 5">
    <name type="scientific">Reticulomyxa filosa</name>
    <dbReference type="NCBI Taxonomy" id="46433"/>
    <lineage>
        <taxon>Eukaryota</taxon>
        <taxon>Sar</taxon>
        <taxon>Rhizaria</taxon>
        <taxon>Retaria</taxon>
        <taxon>Foraminifera</taxon>
        <taxon>Monothalamids</taxon>
        <taxon>Reticulomyxidae</taxon>
        <taxon>Reticulomyxa</taxon>
    </lineage>
</organism>
<dbReference type="PANTHER" id="PTHR11635">
    <property type="entry name" value="CAMP-DEPENDENT PROTEIN KINASE REGULATORY CHAIN"/>
    <property type="match status" value="1"/>
</dbReference>
<dbReference type="GO" id="GO:0030552">
    <property type="term" value="F:cAMP binding"/>
    <property type="evidence" value="ECO:0007669"/>
    <property type="project" value="TreeGrafter"/>
</dbReference>
<keyword evidence="5" id="KW-1185">Reference proteome</keyword>
<dbReference type="OrthoDB" id="2152421at2759"/>
<dbReference type="Pfam" id="PF00027">
    <property type="entry name" value="cNMP_binding"/>
    <property type="match status" value="2"/>
</dbReference>
<dbReference type="GO" id="GO:0034236">
    <property type="term" value="F:protein kinase A catalytic subunit binding"/>
    <property type="evidence" value="ECO:0007669"/>
    <property type="project" value="TreeGrafter"/>
</dbReference>
<dbReference type="GO" id="GO:0005952">
    <property type="term" value="C:cAMP-dependent protein kinase complex"/>
    <property type="evidence" value="ECO:0007669"/>
    <property type="project" value="InterPro"/>
</dbReference>
<proteinExistence type="predicted"/>